<gene>
    <name evidence="1" type="ORF">BGI32_01730</name>
</gene>
<evidence type="ECO:0000313" key="2">
    <source>
        <dbReference type="Proteomes" id="UP000231293"/>
    </source>
</evidence>
<dbReference type="AlphaFoldDB" id="A0A2N9WW43"/>
<dbReference type="EMBL" id="MDVB01000010">
    <property type="protein sequence ID" value="PIT17795.1"/>
    <property type="molecule type" value="Genomic_DNA"/>
</dbReference>
<dbReference type="Proteomes" id="UP000231293">
    <property type="component" value="Unassembled WGS sequence"/>
</dbReference>
<name>A0A2N9WW43_9NEIS</name>
<sequence length="60" mass="6958">MQEIISSNITDTFIQTASWCIQQMANFEHLYSSIYMATTGKCQCFSSRLSMLLWQIKAAW</sequence>
<organism evidence="1 2">
    <name type="scientific">Snodgrassella alvi</name>
    <dbReference type="NCBI Taxonomy" id="1196083"/>
    <lineage>
        <taxon>Bacteria</taxon>
        <taxon>Pseudomonadati</taxon>
        <taxon>Pseudomonadota</taxon>
        <taxon>Betaproteobacteria</taxon>
        <taxon>Neisseriales</taxon>
        <taxon>Neisseriaceae</taxon>
        <taxon>Snodgrassella</taxon>
    </lineage>
</organism>
<comment type="caution">
    <text evidence="1">The sequence shown here is derived from an EMBL/GenBank/DDBJ whole genome shotgun (WGS) entry which is preliminary data.</text>
</comment>
<accession>A0A2N9WW43</accession>
<reference evidence="1 2" key="1">
    <citation type="journal article" date="2017" name="MBio">
        <title>Type VI secretion-mediated competition in the bee gut microbiome.</title>
        <authorList>
            <person name="Steele M.I."/>
            <person name="Kwong W.K."/>
            <person name="Powell J.E."/>
            <person name="Whiteley M."/>
            <person name="Moran N.A."/>
        </authorList>
    </citation>
    <scope>NUCLEOTIDE SEQUENCE [LARGE SCALE GENOMIC DNA]</scope>
    <source>
        <strain evidence="1 2">App2-2</strain>
    </source>
</reference>
<protein>
    <submittedName>
        <fullName evidence="1">Uncharacterized protein</fullName>
    </submittedName>
</protein>
<evidence type="ECO:0000313" key="1">
    <source>
        <dbReference type="EMBL" id="PIT17795.1"/>
    </source>
</evidence>
<proteinExistence type="predicted"/>